<dbReference type="HOGENOM" id="CLU_3065480_0_0_5"/>
<organism evidence="1 2">
    <name type="scientific">Rhizobium leguminosarum bv. trifolii WSM597</name>
    <dbReference type="NCBI Taxonomy" id="754764"/>
    <lineage>
        <taxon>Bacteria</taxon>
        <taxon>Pseudomonadati</taxon>
        <taxon>Pseudomonadota</taxon>
        <taxon>Alphaproteobacteria</taxon>
        <taxon>Hyphomicrobiales</taxon>
        <taxon>Rhizobiaceae</taxon>
        <taxon>Rhizobium/Agrobacterium group</taxon>
        <taxon>Rhizobium</taxon>
    </lineage>
</organism>
<protein>
    <submittedName>
        <fullName evidence="1">Uncharacterized protein</fullName>
    </submittedName>
</protein>
<gene>
    <name evidence="1" type="ORF">Rleg9DRAFT_6335</name>
</gene>
<evidence type="ECO:0000313" key="2">
    <source>
        <dbReference type="Proteomes" id="UP000005092"/>
    </source>
</evidence>
<dbReference type="AlphaFoldDB" id="J0HAB8"/>
<accession>J0HAB8</accession>
<dbReference type="Proteomes" id="UP000005092">
    <property type="component" value="Unassembled WGS sequence"/>
</dbReference>
<proteinExistence type="predicted"/>
<dbReference type="EMBL" id="JH719381">
    <property type="protein sequence ID" value="EJB07325.1"/>
    <property type="molecule type" value="Genomic_DNA"/>
</dbReference>
<reference evidence="1 2" key="1">
    <citation type="submission" date="2012-02" db="EMBL/GenBank/DDBJ databases">
        <title>Improved High-Quality Draft Sequence of Rhizobium leguminosarum bv. trifolii WSM597.</title>
        <authorList>
            <consortium name="US DOE Joint Genome Institute"/>
            <person name="Lucas S."/>
            <person name="Han J."/>
            <person name="Lapidus A."/>
            <person name="Cheng J.-F."/>
            <person name="Goodwin L."/>
            <person name="Pitluck S."/>
            <person name="Peters L."/>
            <person name="Ovchinnikova G."/>
            <person name="Held B."/>
            <person name="Detter J.C."/>
            <person name="Han C."/>
            <person name="Tapia R."/>
            <person name="Land M."/>
            <person name="Hauser L."/>
            <person name="Kyrpides N."/>
            <person name="Ivanova N."/>
            <person name="Pagani I."/>
            <person name="Brau L."/>
            <person name="Yates R."/>
            <person name="O'Hara G."/>
            <person name="Rui T."/>
            <person name="Howieson J."/>
            <person name="Reeve W."/>
            <person name="Woyke T."/>
        </authorList>
    </citation>
    <scope>NUCLEOTIDE SEQUENCE [LARGE SCALE GENOMIC DNA]</scope>
    <source>
        <strain evidence="1 2">WSM597</strain>
    </source>
</reference>
<sequence length="53" mass="5281">MTSVDIVDADIAAGKKPAFADEAKAGAGAGCLFVDGVAAHLAKILRILGGREV</sequence>
<evidence type="ECO:0000313" key="1">
    <source>
        <dbReference type="EMBL" id="EJB07325.1"/>
    </source>
</evidence>
<name>J0HAB8_RHILT</name>